<dbReference type="SUPFAM" id="SSF46785">
    <property type="entry name" value="Winged helix' DNA-binding domain"/>
    <property type="match status" value="1"/>
</dbReference>
<comment type="caution">
    <text evidence="5">The sequence shown here is derived from an EMBL/GenBank/DDBJ whole genome shotgun (WGS) entry which is preliminary data.</text>
</comment>
<dbReference type="Gene3D" id="1.20.120.530">
    <property type="entry name" value="GntR ligand-binding domain-like"/>
    <property type="match status" value="1"/>
</dbReference>
<gene>
    <name evidence="5" type="ORF">JF887_14005</name>
</gene>
<dbReference type="PROSITE" id="PS50949">
    <property type="entry name" value="HTH_GNTR"/>
    <property type="match status" value="1"/>
</dbReference>
<proteinExistence type="predicted"/>
<sequence>MPLDTSPLRPLGRTRLYEGLVERLGEYVIRADLEVGARFPPERELATRLGVSRASLRQALAVLEAQGFIEVRHGGGVFLRRRRGFGGVLHKLVERRARLPEVLEARELLEVRLAELAATRRTSPDLVSLRAALAQMEAEVGAAGLGVGGDTAFHHAVHRAGNNRVLEHVIDGLAEAIHETRIESLSEPDRPRQSLAAHRRILEAIEAGDPARAAGAMRAHLRQVSDVALLRWEPEASPADA</sequence>
<dbReference type="PRINTS" id="PR00035">
    <property type="entry name" value="HTHGNTR"/>
</dbReference>
<evidence type="ECO:0000256" key="1">
    <source>
        <dbReference type="ARBA" id="ARBA00023015"/>
    </source>
</evidence>
<dbReference type="PANTHER" id="PTHR43537:SF5">
    <property type="entry name" value="UXU OPERON TRANSCRIPTIONAL REGULATOR"/>
    <property type="match status" value="1"/>
</dbReference>
<evidence type="ECO:0000256" key="3">
    <source>
        <dbReference type="ARBA" id="ARBA00023163"/>
    </source>
</evidence>
<dbReference type="AlphaFoldDB" id="A0A934NAT5"/>
<keyword evidence="3" id="KW-0804">Transcription</keyword>
<dbReference type="GO" id="GO:0003700">
    <property type="term" value="F:DNA-binding transcription factor activity"/>
    <property type="evidence" value="ECO:0007669"/>
    <property type="project" value="InterPro"/>
</dbReference>
<dbReference type="InterPro" id="IPR011711">
    <property type="entry name" value="GntR_C"/>
</dbReference>
<dbReference type="InterPro" id="IPR008920">
    <property type="entry name" value="TF_FadR/GntR_C"/>
</dbReference>
<dbReference type="Proteomes" id="UP000614410">
    <property type="component" value="Unassembled WGS sequence"/>
</dbReference>
<evidence type="ECO:0000256" key="2">
    <source>
        <dbReference type="ARBA" id="ARBA00023125"/>
    </source>
</evidence>
<dbReference type="CDD" id="cd07377">
    <property type="entry name" value="WHTH_GntR"/>
    <property type="match status" value="1"/>
</dbReference>
<dbReference type="GO" id="GO:0003677">
    <property type="term" value="F:DNA binding"/>
    <property type="evidence" value="ECO:0007669"/>
    <property type="project" value="UniProtKB-KW"/>
</dbReference>
<evidence type="ECO:0000259" key="4">
    <source>
        <dbReference type="PROSITE" id="PS50949"/>
    </source>
</evidence>
<feature type="domain" description="HTH gntR-type" evidence="4">
    <location>
        <begin position="14"/>
        <end position="82"/>
    </location>
</feature>
<dbReference type="Pfam" id="PF00392">
    <property type="entry name" value="GntR"/>
    <property type="match status" value="1"/>
</dbReference>
<dbReference type="Gene3D" id="1.10.10.10">
    <property type="entry name" value="Winged helix-like DNA-binding domain superfamily/Winged helix DNA-binding domain"/>
    <property type="match status" value="1"/>
</dbReference>
<dbReference type="Pfam" id="PF07729">
    <property type="entry name" value="FCD"/>
    <property type="match status" value="1"/>
</dbReference>
<reference evidence="5 6" key="1">
    <citation type="submission" date="2020-10" db="EMBL/GenBank/DDBJ databases">
        <title>Ca. Dormibacterota MAGs.</title>
        <authorList>
            <person name="Montgomery K."/>
        </authorList>
    </citation>
    <scope>NUCLEOTIDE SEQUENCE [LARGE SCALE GENOMIC DNA]</scope>
    <source>
        <strain evidence="5">Mitchell_Peninsula_5</strain>
    </source>
</reference>
<dbReference type="EMBL" id="JAEKNN010000063">
    <property type="protein sequence ID" value="MBJ7610522.1"/>
    <property type="molecule type" value="Genomic_DNA"/>
</dbReference>
<dbReference type="InterPro" id="IPR000524">
    <property type="entry name" value="Tscrpt_reg_HTH_GntR"/>
</dbReference>
<protein>
    <submittedName>
        <fullName evidence="5">FadR family transcriptional regulator</fullName>
    </submittedName>
</protein>
<keyword evidence="1" id="KW-0805">Transcription regulation</keyword>
<evidence type="ECO:0000313" key="5">
    <source>
        <dbReference type="EMBL" id="MBJ7610522.1"/>
    </source>
</evidence>
<dbReference type="SMART" id="SM00345">
    <property type="entry name" value="HTH_GNTR"/>
    <property type="match status" value="1"/>
</dbReference>
<dbReference type="PANTHER" id="PTHR43537">
    <property type="entry name" value="TRANSCRIPTIONAL REGULATOR, GNTR FAMILY"/>
    <property type="match status" value="1"/>
</dbReference>
<organism evidence="5 6">
    <name type="scientific">Candidatus Amunia macphersoniae</name>
    <dbReference type="NCBI Taxonomy" id="3127014"/>
    <lineage>
        <taxon>Bacteria</taxon>
        <taxon>Bacillati</taxon>
        <taxon>Candidatus Dormiibacterota</taxon>
        <taxon>Candidatus Dormibacteria</taxon>
        <taxon>Candidatus Aeolococcales</taxon>
        <taxon>Candidatus Aeolococcaceae</taxon>
        <taxon>Candidatus Amunia</taxon>
    </lineage>
</organism>
<dbReference type="InterPro" id="IPR036390">
    <property type="entry name" value="WH_DNA-bd_sf"/>
</dbReference>
<dbReference type="InterPro" id="IPR036388">
    <property type="entry name" value="WH-like_DNA-bd_sf"/>
</dbReference>
<dbReference type="SUPFAM" id="SSF48008">
    <property type="entry name" value="GntR ligand-binding domain-like"/>
    <property type="match status" value="1"/>
</dbReference>
<evidence type="ECO:0000313" key="6">
    <source>
        <dbReference type="Proteomes" id="UP000614410"/>
    </source>
</evidence>
<accession>A0A934NAT5</accession>
<dbReference type="SMART" id="SM00895">
    <property type="entry name" value="FCD"/>
    <property type="match status" value="1"/>
</dbReference>
<name>A0A934NAT5_9BACT</name>
<keyword evidence="2" id="KW-0238">DNA-binding</keyword>